<dbReference type="AlphaFoldDB" id="A0A200PV43"/>
<dbReference type="InterPro" id="IPR055326">
    <property type="entry name" value="MINIYO"/>
</dbReference>
<dbReference type="OrthoDB" id="348201at2759"/>
<dbReference type="PANTHER" id="PTHR47605:SF2">
    <property type="entry name" value="TRANSCRIPTIONAL ELONGATION REGULATOR MINIYO"/>
    <property type="match status" value="1"/>
</dbReference>
<dbReference type="PANTHER" id="PTHR47605">
    <property type="entry name" value="TRANSCRIPTIONAL ELONGATION REGULATOR MINIYO"/>
    <property type="match status" value="1"/>
</dbReference>
<dbReference type="Proteomes" id="UP000195402">
    <property type="component" value="Unassembled WGS sequence"/>
</dbReference>
<keyword evidence="3" id="KW-1185">Reference proteome</keyword>
<dbReference type="STRING" id="56857.A0A200PV43"/>
<gene>
    <name evidence="2" type="ORF">BVC80_1261g4</name>
</gene>
<feature type="chain" id="PRO_5012713123" evidence="1">
    <location>
        <begin position="30"/>
        <end position="480"/>
    </location>
</feature>
<evidence type="ECO:0000256" key="1">
    <source>
        <dbReference type="SAM" id="SignalP"/>
    </source>
</evidence>
<proteinExistence type="predicted"/>
<dbReference type="EMBL" id="MVGT01003981">
    <property type="protein sequence ID" value="OVA02090.1"/>
    <property type="molecule type" value="Genomic_DNA"/>
</dbReference>
<reference evidence="2 3" key="1">
    <citation type="journal article" date="2017" name="Mol. Plant">
        <title>The Genome of Medicinal Plant Macleaya cordata Provides New Insights into Benzylisoquinoline Alkaloids Metabolism.</title>
        <authorList>
            <person name="Liu X."/>
            <person name="Liu Y."/>
            <person name="Huang P."/>
            <person name="Ma Y."/>
            <person name="Qing Z."/>
            <person name="Tang Q."/>
            <person name="Cao H."/>
            <person name="Cheng P."/>
            <person name="Zheng Y."/>
            <person name="Yuan Z."/>
            <person name="Zhou Y."/>
            <person name="Liu J."/>
            <person name="Tang Z."/>
            <person name="Zhuo Y."/>
            <person name="Zhang Y."/>
            <person name="Yu L."/>
            <person name="Huang J."/>
            <person name="Yang P."/>
            <person name="Peng Q."/>
            <person name="Zhang J."/>
            <person name="Jiang W."/>
            <person name="Zhang Z."/>
            <person name="Lin K."/>
            <person name="Ro D.K."/>
            <person name="Chen X."/>
            <person name="Xiong X."/>
            <person name="Shang Y."/>
            <person name="Huang S."/>
            <person name="Zeng J."/>
        </authorList>
    </citation>
    <scope>NUCLEOTIDE SEQUENCE [LARGE SCALE GENOMIC DNA]</scope>
    <source>
        <strain evidence="3">cv. BLH2017</strain>
        <tissue evidence="2">Root</tissue>
    </source>
</reference>
<comment type="caution">
    <text evidence="2">The sequence shown here is derived from an EMBL/GenBank/DDBJ whole genome shotgun (WGS) entry which is preliminary data.</text>
</comment>
<dbReference type="InParanoid" id="A0A200PV43"/>
<keyword evidence="1" id="KW-0732">Signal</keyword>
<organism evidence="2 3">
    <name type="scientific">Macleaya cordata</name>
    <name type="common">Five-seeded plume-poppy</name>
    <name type="synonym">Bocconia cordata</name>
    <dbReference type="NCBI Taxonomy" id="56857"/>
    <lineage>
        <taxon>Eukaryota</taxon>
        <taxon>Viridiplantae</taxon>
        <taxon>Streptophyta</taxon>
        <taxon>Embryophyta</taxon>
        <taxon>Tracheophyta</taxon>
        <taxon>Spermatophyta</taxon>
        <taxon>Magnoliopsida</taxon>
        <taxon>Ranunculales</taxon>
        <taxon>Papaveraceae</taxon>
        <taxon>Papaveroideae</taxon>
        <taxon>Macleaya</taxon>
    </lineage>
</organism>
<accession>A0A200PV43</accession>
<evidence type="ECO:0000313" key="3">
    <source>
        <dbReference type="Proteomes" id="UP000195402"/>
    </source>
</evidence>
<evidence type="ECO:0000313" key="2">
    <source>
        <dbReference type="EMBL" id="OVA02090.1"/>
    </source>
</evidence>
<name>A0A200PV43_MACCD</name>
<protein>
    <submittedName>
        <fullName evidence="2">Uncharacterized protein</fullName>
    </submittedName>
</protein>
<feature type="signal peptide" evidence="1">
    <location>
        <begin position="1"/>
        <end position="29"/>
    </location>
</feature>
<sequence>MRSLLWVISSVMHMLTSILVKVVPEGANSLHESGGHGPWLPEFVPKIGLKIMKNRYLSFLGTNDMILSEGGSLVKDLCDLRLHSDIELSLSSVCCLHRLVQLIVYLDKSIQLAKRGNCNPSSQGYNFSSEDYFPQGGKMCMPLAEEGLLQGLGWGASRGGFWSVVVLLEQTEAQLLMGLLDIFQIDEKYVPTVEDMTVNAQRMNVVLGPSLTLGPRGTIVMKKALDLLLQAPVLKYLNLFIRHFLHLKRGIKPFRCEYNEEDYLRFSKVLNSHFRNRWLCVKSKTKAVNSSTNLSHNTIKKGSNALHTIYEDIDKSDVIASDRHCTSLVIESAHQMLPLPMHWFLSPISTISDDGAVLDLLNASNVQNHMSSPIDKALEVAKSGLFFLLGLKAMSTFPCTDMQSSPVYHVPLFQSEIHESYSTFIETLVEQFCAISYGDLIYGRQVAVYLHRSIKVPVRIAAWNALSNAHILELLPPLEK</sequence>